<dbReference type="SUPFAM" id="SSF53448">
    <property type="entry name" value="Nucleotide-diphospho-sugar transferases"/>
    <property type="match status" value="1"/>
</dbReference>
<dbReference type="InterPro" id="IPR051199">
    <property type="entry name" value="LPS_LOS_Heptosyltrfase"/>
</dbReference>
<gene>
    <name evidence="4" type="ORF">ACFQ1O_03230</name>
</gene>
<dbReference type="CDD" id="cd03789">
    <property type="entry name" value="GT9_LPS_heptosyltransferase"/>
    <property type="match status" value="1"/>
</dbReference>
<accession>A0ABW3HZQ5</accession>
<dbReference type="Pfam" id="PF01075">
    <property type="entry name" value="Glyco_transf_9"/>
    <property type="match status" value="1"/>
</dbReference>
<evidence type="ECO:0000313" key="5">
    <source>
        <dbReference type="Proteomes" id="UP001596997"/>
    </source>
</evidence>
<evidence type="ECO:0000256" key="2">
    <source>
        <dbReference type="ARBA" id="ARBA00022679"/>
    </source>
</evidence>
<dbReference type="CDD" id="cd02511">
    <property type="entry name" value="Beta4Glucosyltransferase"/>
    <property type="match status" value="1"/>
</dbReference>
<dbReference type="PANTHER" id="PTHR30160">
    <property type="entry name" value="TETRAACYLDISACCHARIDE 4'-KINASE-RELATED"/>
    <property type="match status" value="1"/>
</dbReference>
<dbReference type="SUPFAM" id="SSF53756">
    <property type="entry name" value="UDP-Glycosyltransferase/glycogen phosphorylase"/>
    <property type="match status" value="1"/>
</dbReference>
<comment type="caution">
    <text evidence="4">The sequence shown here is derived from an EMBL/GenBank/DDBJ whole genome shotgun (WGS) entry which is preliminary data.</text>
</comment>
<organism evidence="4 5">
    <name type="scientific">Pseudofulvibacter geojedonensis</name>
    <dbReference type="NCBI Taxonomy" id="1123758"/>
    <lineage>
        <taxon>Bacteria</taxon>
        <taxon>Pseudomonadati</taxon>
        <taxon>Bacteroidota</taxon>
        <taxon>Flavobacteriia</taxon>
        <taxon>Flavobacteriales</taxon>
        <taxon>Flavobacteriaceae</taxon>
        <taxon>Pseudofulvibacter</taxon>
    </lineage>
</organism>
<keyword evidence="2 4" id="KW-0808">Transferase</keyword>
<proteinExistence type="predicted"/>
<protein>
    <submittedName>
        <fullName evidence="4">Glycosyltransferase</fullName>
        <ecNumber evidence="4">2.4.-.-</ecNumber>
    </submittedName>
</protein>
<dbReference type="EC" id="2.4.-.-" evidence="4"/>
<evidence type="ECO:0000256" key="1">
    <source>
        <dbReference type="ARBA" id="ARBA00022676"/>
    </source>
</evidence>
<dbReference type="InterPro" id="IPR029044">
    <property type="entry name" value="Nucleotide-diphossugar_trans"/>
</dbReference>
<keyword evidence="1 4" id="KW-0328">Glycosyltransferase</keyword>
<dbReference type="GO" id="GO:0016757">
    <property type="term" value="F:glycosyltransferase activity"/>
    <property type="evidence" value="ECO:0007669"/>
    <property type="project" value="UniProtKB-KW"/>
</dbReference>
<dbReference type="Pfam" id="PF00535">
    <property type="entry name" value="Glycos_transf_2"/>
    <property type="match status" value="1"/>
</dbReference>
<keyword evidence="5" id="KW-1185">Reference proteome</keyword>
<dbReference type="Gene3D" id="3.90.550.10">
    <property type="entry name" value="Spore Coat Polysaccharide Biosynthesis Protein SpsA, Chain A"/>
    <property type="match status" value="1"/>
</dbReference>
<dbReference type="Gene3D" id="3.40.50.2000">
    <property type="entry name" value="Glycogen Phosphorylase B"/>
    <property type="match status" value="2"/>
</dbReference>
<evidence type="ECO:0000259" key="3">
    <source>
        <dbReference type="Pfam" id="PF00535"/>
    </source>
</evidence>
<feature type="domain" description="Glycosyltransferase 2-like" evidence="3">
    <location>
        <begin position="375"/>
        <end position="495"/>
    </location>
</feature>
<dbReference type="EMBL" id="JBHTJM010000003">
    <property type="protein sequence ID" value="MFD0963013.1"/>
    <property type="molecule type" value="Genomic_DNA"/>
</dbReference>
<dbReference type="InterPro" id="IPR001173">
    <property type="entry name" value="Glyco_trans_2-like"/>
</dbReference>
<sequence length="623" mass="73152">MKVLVIQQKMIGDVLTSTILCERIKKRLPNSEVHFLINTNTVPVVENNPYIDKIVYFKPAYRSSKLALLKFLFSIRKEKYNVVIDAYCKLESNLISLFSGAKTKISYSKYYSKSIYTHPINQAKKPRYNLGLAIEHRLQLIEALGLSSNYKTYPKLYVSEKENKEALNLLVSDGIDTTKKTIMVSIIGSSENKTYPLNYMAKIVDYIAEIGDCNLLFNYIPNQIEQAKEIYSFCKKSTQEKIYFNTLGKSLRSFIALMNQCDYIVGNDGGAINMAKALNKPSYIIFSPWIEKKIWATFEDGIYHKSIHLKDVKPDLFINKSEAYLKKNSINLYQYFKPEYIKDDLQQYLKKINTLNLDNYSLSQSVTQFKHTPISALVITYNEEKNIDDLIENLSFTDEIIIVDSFSTDKTIEKIKSHDNVKLITNKFQNFSNQRNFALEHASHDWVLFIDADERVTPNLKQEIIETVNSSSKEIIAYEMYRKFFFKRELIRFSGWQTDKVFRLYKKQAVTYKKDLLVHELLDIKGSTGIFKHKLLHYSFDSYEEYKSKMTQYAKLRAKELYIKKLRPNAYHFYFKPFYRFVNHFIIRLGFLDGKKGAIVSYLSAYYVKQRYVELKKMYRNEK</sequence>
<name>A0ABW3HZQ5_9FLAO</name>
<reference evidence="5" key="1">
    <citation type="journal article" date="2019" name="Int. J. Syst. Evol. Microbiol.">
        <title>The Global Catalogue of Microorganisms (GCM) 10K type strain sequencing project: providing services to taxonomists for standard genome sequencing and annotation.</title>
        <authorList>
            <consortium name="The Broad Institute Genomics Platform"/>
            <consortium name="The Broad Institute Genome Sequencing Center for Infectious Disease"/>
            <person name="Wu L."/>
            <person name="Ma J."/>
        </authorList>
    </citation>
    <scope>NUCLEOTIDE SEQUENCE [LARGE SCALE GENOMIC DNA]</scope>
    <source>
        <strain evidence="5">CCUG 62114</strain>
    </source>
</reference>
<dbReference type="PANTHER" id="PTHR30160:SF7">
    <property type="entry name" value="ADP-HEPTOSE--LPS HEPTOSYLTRANSFERASE 2"/>
    <property type="match status" value="1"/>
</dbReference>
<dbReference type="Proteomes" id="UP001596997">
    <property type="component" value="Unassembled WGS sequence"/>
</dbReference>
<evidence type="ECO:0000313" key="4">
    <source>
        <dbReference type="EMBL" id="MFD0963013.1"/>
    </source>
</evidence>
<dbReference type="RefSeq" id="WP_377713292.1">
    <property type="nucleotide sequence ID" value="NZ_JBHTJM010000003.1"/>
</dbReference>
<dbReference type="InterPro" id="IPR002201">
    <property type="entry name" value="Glyco_trans_9"/>
</dbReference>